<evidence type="ECO:0000313" key="4">
    <source>
        <dbReference type="Proteomes" id="UP000053342"/>
    </source>
</evidence>
<feature type="region of interest" description="Disordered" evidence="1">
    <location>
        <begin position="50"/>
        <end position="99"/>
    </location>
</feature>
<dbReference type="GO" id="GO:0003735">
    <property type="term" value="F:structural constituent of ribosome"/>
    <property type="evidence" value="ECO:0007669"/>
    <property type="project" value="InterPro"/>
</dbReference>
<dbReference type="InterPro" id="IPR019349">
    <property type="entry name" value="Ribosomal_mS35_mit"/>
</dbReference>
<reference evidence="3 4" key="1">
    <citation type="submission" date="2015-01" db="EMBL/GenBank/DDBJ databases">
        <title>The Genome Sequence of Exophiala oligosperma CBS72588.</title>
        <authorList>
            <consortium name="The Broad Institute Genomics Platform"/>
            <person name="Cuomo C."/>
            <person name="de Hoog S."/>
            <person name="Gorbushina A."/>
            <person name="Stielow B."/>
            <person name="Teixiera M."/>
            <person name="Abouelleil A."/>
            <person name="Chapman S.B."/>
            <person name="Priest M."/>
            <person name="Young S.K."/>
            <person name="Wortman J."/>
            <person name="Nusbaum C."/>
            <person name="Birren B."/>
        </authorList>
    </citation>
    <scope>NUCLEOTIDE SEQUENCE [LARGE SCALE GENOMIC DNA]</scope>
    <source>
        <strain evidence="3 4">CBS 72588</strain>
    </source>
</reference>
<gene>
    <name evidence="3" type="ORF">PV06_04631</name>
</gene>
<dbReference type="GO" id="GO:0005763">
    <property type="term" value="C:mitochondrial small ribosomal subunit"/>
    <property type="evidence" value="ECO:0007669"/>
    <property type="project" value="TreeGrafter"/>
</dbReference>
<dbReference type="OrthoDB" id="283424at2759"/>
<accession>A0A0D2DM97</accession>
<feature type="compositionally biased region" description="Acidic residues" evidence="1">
    <location>
        <begin position="65"/>
        <end position="75"/>
    </location>
</feature>
<dbReference type="RefSeq" id="XP_016263756.1">
    <property type="nucleotide sequence ID" value="XM_016405550.1"/>
</dbReference>
<dbReference type="AlphaFoldDB" id="A0A0D2DM97"/>
<organism evidence="3 4">
    <name type="scientific">Exophiala oligosperma</name>
    <dbReference type="NCBI Taxonomy" id="215243"/>
    <lineage>
        <taxon>Eukaryota</taxon>
        <taxon>Fungi</taxon>
        <taxon>Dikarya</taxon>
        <taxon>Ascomycota</taxon>
        <taxon>Pezizomycotina</taxon>
        <taxon>Eurotiomycetes</taxon>
        <taxon>Chaetothyriomycetidae</taxon>
        <taxon>Chaetothyriales</taxon>
        <taxon>Herpotrichiellaceae</taxon>
        <taxon>Exophiala</taxon>
    </lineage>
</organism>
<dbReference type="PANTHER" id="PTHR13490:SF0">
    <property type="entry name" value="SMALL RIBOSOMAL SUBUNIT PROTEIN MS35"/>
    <property type="match status" value="1"/>
</dbReference>
<keyword evidence="4" id="KW-1185">Reference proteome</keyword>
<dbReference type="GO" id="GO:0032543">
    <property type="term" value="P:mitochondrial translation"/>
    <property type="evidence" value="ECO:0007669"/>
    <property type="project" value="InterPro"/>
</dbReference>
<dbReference type="Pfam" id="PF10213">
    <property type="entry name" value="MRP-S28"/>
    <property type="match status" value="1"/>
</dbReference>
<dbReference type="Proteomes" id="UP000053342">
    <property type="component" value="Unassembled WGS sequence"/>
</dbReference>
<dbReference type="GeneID" id="27356705"/>
<dbReference type="STRING" id="215243.A0A0D2DM97"/>
<evidence type="ECO:0000256" key="1">
    <source>
        <dbReference type="SAM" id="MobiDB-lite"/>
    </source>
</evidence>
<evidence type="ECO:0000259" key="2">
    <source>
        <dbReference type="Pfam" id="PF10213"/>
    </source>
</evidence>
<dbReference type="EMBL" id="KN847335">
    <property type="protein sequence ID" value="KIW43540.1"/>
    <property type="molecule type" value="Genomic_DNA"/>
</dbReference>
<name>A0A0D2DM97_9EURO</name>
<proteinExistence type="predicted"/>
<protein>
    <recommendedName>
        <fullName evidence="2">Small ribosomal subunit protein mS35 mitochondrial conserved domain-containing protein</fullName>
    </recommendedName>
</protein>
<dbReference type="VEuPathDB" id="FungiDB:PV06_04631"/>
<dbReference type="PANTHER" id="PTHR13490">
    <property type="entry name" value="MITOCHONDRIAL 28S RIBOSOMAL PROTEIN S28"/>
    <property type="match status" value="1"/>
</dbReference>
<evidence type="ECO:0000313" key="3">
    <source>
        <dbReference type="EMBL" id="KIW43540.1"/>
    </source>
</evidence>
<dbReference type="InterPro" id="IPR039848">
    <property type="entry name" value="Ribosomal_mS35_mt"/>
</dbReference>
<sequence length="404" mass="46404">MATPGRHLCRTLYQVSRQIPVKRKCQPQWLVRNQNATTSFLRPLSTTCALRAEDSRRPPPTSAQFDEDTLDDSEDPEKLDPSEYLTPRSPITVADLGPEERADYDMLSKADQEEYLALQNHYEAMFESAEAESALDGAVDDVDRQVEKETESLDFPDIATKPSLSGFWTDEEDEFGQYDEEPAWDDSAITSVAHSELEVHREIREYTRVIAWDMPLLNQYAKEFKPPTQATPLRFRYTTYMGEVHPAAKKVVVQFCTKDLPNLTEAQRMKLIKLVGVRYNPDTDMVKMSTDKFEAAAQNKRYLGDLINKLLDETRNGKDTFEDIPLDMRHHKSKKKHWFPKKWMMKPGRIQELAEVRKEQQKLLLQSGETGAAALPDGRQAVQSYVRTLAQSNWGAEAQRQRTL</sequence>
<feature type="domain" description="Small ribosomal subunit protein mS35 mitochondrial conserved" evidence="2">
    <location>
        <begin position="223"/>
        <end position="343"/>
    </location>
</feature>
<dbReference type="HOGENOM" id="CLU_051514_0_0_1"/>